<dbReference type="PANTHER" id="PTHR37423:SF2">
    <property type="entry name" value="MEMBRANE-BOUND LYTIC MUREIN TRANSGLYCOSYLASE C"/>
    <property type="match status" value="1"/>
</dbReference>
<reference evidence="2 3" key="1">
    <citation type="submission" date="2013-11" db="EMBL/GenBank/DDBJ databases">
        <title>Complete genome sequence of Clostridum sp. M2/40.</title>
        <authorList>
            <person name="Wibberg D."/>
            <person name="Puehler A."/>
            <person name="Schlueter A."/>
        </authorList>
    </citation>
    <scope>NUCLEOTIDE SEQUENCE [LARGE SCALE GENOMIC DNA]</scope>
    <source>
        <strain evidence="3">M2/40</strain>
    </source>
</reference>
<evidence type="ECO:0000313" key="2">
    <source>
        <dbReference type="EMBL" id="CDM69339.1"/>
    </source>
</evidence>
<dbReference type="OrthoDB" id="9815002at2"/>
<sequence length="251" mass="27494">MDVSSILNSYSTELQKTQLEQLSSLSSSSSSEETTENAFKMQLMLSMIQQMFKDSDAYSIVMEAFTSAMKSSNFSFDGLFNTSTSTTTSSYNNVASSSLTSSSDSITSNSIYEGVDEKVANAIDKACKKYNMDPSFIMAVIKQESNFDSNAVSSAGATGIMQIMPFNFAGLGITDPYDVEQNIDGGTKMLSNLLDVYQDKKMALAAYNAGSGTLANRNINGEEDFDRLPSETQNYIKKVSAYEEMYNNKYV</sequence>
<dbReference type="PATRIC" id="fig|1216932.3.peg.2180"/>
<dbReference type="RefSeq" id="WP_044039064.1">
    <property type="nucleotide sequence ID" value="NZ_HG917868.1"/>
</dbReference>
<dbReference type="EMBL" id="HG917868">
    <property type="protein sequence ID" value="CDM69339.1"/>
    <property type="molecule type" value="Genomic_DNA"/>
</dbReference>
<dbReference type="eggNOG" id="COG0741">
    <property type="taxonomic scope" value="Bacteria"/>
</dbReference>
<protein>
    <submittedName>
        <fullName evidence="2">Transglycosylase, SLT family</fullName>
    </submittedName>
</protein>
<dbReference type="HOGENOM" id="CLU_065765_4_1_9"/>
<feature type="domain" description="Transglycosylase SLT" evidence="1">
    <location>
        <begin position="122"/>
        <end position="217"/>
    </location>
</feature>
<dbReference type="AlphaFoldDB" id="W6S0F1"/>
<keyword evidence="3" id="KW-1185">Reference proteome</keyword>
<dbReference type="STRING" id="1216932.CM240_2196"/>
<gene>
    <name evidence="2" type="ORF">CM240_2196</name>
</gene>
<organism evidence="2 3">
    <name type="scientific">Clostridium bornimense</name>
    <dbReference type="NCBI Taxonomy" id="1216932"/>
    <lineage>
        <taxon>Bacteria</taxon>
        <taxon>Bacillati</taxon>
        <taxon>Bacillota</taxon>
        <taxon>Clostridia</taxon>
        <taxon>Eubacteriales</taxon>
        <taxon>Clostridiaceae</taxon>
        <taxon>Clostridium</taxon>
    </lineage>
</organism>
<dbReference type="KEGG" id="clt:CM240_2196"/>
<dbReference type="PANTHER" id="PTHR37423">
    <property type="entry name" value="SOLUBLE LYTIC MUREIN TRANSGLYCOSYLASE-RELATED"/>
    <property type="match status" value="1"/>
</dbReference>
<dbReference type="Gene3D" id="1.10.530.10">
    <property type="match status" value="1"/>
</dbReference>
<name>W6S0F1_9CLOT</name>
<dbReference type="SUPFAM" id="SSF53955">
    <property type="entry name" value="Lysozyme-like"/>
    <property type="match status" value="1"/>
</dbReference>
<accession>W6S0F1</accession>
<dbReference type="Proteomes" id="UP000019426">
    <property type="component" value="Chromosome M2/40_rep1"/>
</dbReference>
<dbReference type="InterPro" id="IPR008258">
    <property type="entry name" value="Transglycosylase_SLT_dom_1"/>
</dbReference>
<evidence type="ECO:0000259" key="1">
    <source>
        <dbReference type="Pfam" id="PF01464"/>
    </source>
</evidence>
<dbReference type="CDD" id="cd00254">
    <property type="entry name" value="LT-like"/>
    <property type="match status" value="1"/>
</dbReference>
<evidence type="ECO:0000313" key="3">
    <source>
        <dbReference type="Proteomes" id="UP000019426"/>
    </source>
</evidence>
<dbReference type="Pfam" id="PF01464">
    <property type="entry name" value="SLT"/>
    <property type="match status" value="1"/>
</dbReference>
<proteinExistence type="predicted"/>
<dbReference type="InterPro" id="IPR023346">
    <property type="entry name" value="Lysozyme-like_dom_sf"/>
</dbReference>